<dbReference type="EMBL" id="JACIDR010000001">
    <property type="protein sequence ID" value="MBB3971931.1"/>
    <property type="molecule type" value="Genomic_DNA"/>
</dbReference>
<reference evidence="3 4" key="1">
    <citation type="submission" date="2020-08" db="EMBL/GenBank/DDBJ databases">
        <title>Genomic Encyclopedia of Type Strains, Phase IV (KMG-IV): sequencing the most valuable type-strain genomes for metagenomic binning, comparative biology and taxonomic classification.</title>
        <authorList>
            <person name="Goeker M."/>
        </authorList>
    </citation>
    <scope>NUCLEOTIDE SEQUENCE [LARGE SCALE GENOMIC DNA]</scope>
    <source>
        <strain evidence="3 4">DSM 25481</strain>
    </source>
</reference>
<evidence type="ECO:0000313" key="4">
    <source>
        <dbReference type="Proteomes" id="UP000528964"/>
    </source>
</evidence>
<gene>
    <name evidence="3" type="ORF">GGR24_000564</name>
</gene>
<comment type="caution">
    <text evidence="3">The sequence shown here is derived from an EMBL/GenBank/DDBJ whole genome shotgun (WGS) entry which is preliminary data.</text>
</comment>
<accession>A0A7W6CVN3</accession>
<proteinExistence type="predicted"/>
<organism evidence="3 4">
    <name type="scientific">Hansschlegelia beijingensis</name>
    <dbReference type="NCBI Taxonomy" id="1133344"/>
    <lineage>
        <taxon>Bacteria</taxon>
        <taxon>Pseudomonadati</taxon>
        <taxon>Pseudomonadota</taxon>
        <taxon>Alphaproteobacteria</taxon>
        <taxon>Hyphomicrobiales</taxon>
        <taxon>Methylopilaceae</taxon>
        <taxon>Hansschlegelia</taxon>
    </lineage>
</organism>
<sequence>MSSATTSRGKVAAIALAALVCAQTRASATDPRIQEEKILNLGLFAGYVVACKVATEAQAAEMFERLSAGLGELTAKEKRRLAAARRAGRRTECPDGPLKTAVERGWANYAGASFKPEPPPPPEKPAGEDKR</sequence>
<dbReference type="Proteomes" id="UP000528964">
    <property type="component" value="Unassembled WGS sequence"/>
</dbReference>
<dbReference type="RefSeq" id="WP_183393768.1">
    <property type="nucleotide sequence ID" value="NZ_JACIDR010000001.1"/>
</dbReference>
<evidence type="ECO:0000313" key="3">
    <source>
        <dbReference type="EMBL" id="MBB3971931.1"/>
    </source>
</evidence>
<evidence type="ECO:0000256" key="1">
    <source>
        <dbReference type="SAM" id="MobiDB-lite"/>
    </source>
</evidence>
<protein>
    <submittedName>
        <fullName evidence="3">Uncharacterized protein</fullName>
    </submittedName>
</protein>
<feature type="region of interest" description="Disordered" evidence="1">
    <location>
        <begin position="109"/>
        <end position="131"/>
    </location>
</feature>
<keyword evidence="2" id="KW-0732">Signal</keyword>
<name>A0A7W6CVN3_9HYPH</name>
<dbReference type="AlphaFoldDB" id="A0A7W6CVN3"/>
<feature type="signal peptide" evidence="2">
    <location>
        <begin position="1"/>
        <end position="28"/>
    </location>
</feature>
<keyword evidence="4" id="KW-1185">Reference proteome</keyword>
<feature type="chain" id="PRO_5030908828" evidence="2">
    <location>
        <begin position="29"/>
        <end position="131"/>
    </location>
</feature>
<evidence type="ECO:0000256" key="2">
    <source>
        <dbReference type="SAM" id="SignalP"/>
    </source>
</evidence>